<feature type="region of interest" description="Disordered" evidence="1">
    <location>
        <begin position="402"/>
        <end position="484"/>
    </location>
</feature>
<evidence type="ECO:0000313" key="2">
    <source>
        <dbReference type="EMBL" id="SCU86492.1"/>
    </source>
</evidence>
<feature type="compositionally biased region" description="Basic and acidic residues" evidence="1">
    <location>
        <begin position="432"/>
        <end position="446"/>
    </location>
</feature>
<organism evidence="2 3">
    <name type="scientific">Lachancea meyersii CBS 8951</name>
    <dbReference type="NCBI Taxonomy" id="1266667"/>
    <lineage>
        <taxon>Eukaryota</taxon>
        <taxon>Fungi</taxon>
        <taxon>Dikarya</taxon>
        <taxon>Ascomycota</taxon>
        <taxon>Saccharomycotina</taxon>
        <taxon>Saccharomycetes</taxon>
        <taxon>Saccharomycetales</taxon>
        <taxon>Saccharomycetaceae</taxon>
        <taxon>Lachancea</taxon>
    </lineage>
</organism>
<reference evidence="3" key="1">
    <citation type="submission" date="2016-03" db="EMBL/GenBank/DDBJ databases">
        <authorList>
            <person name="Devillers Hugo."/>
        </authorList>
    </citation>
    <scope>NUCLEOTIDE SEQUENCE [LARGE SCALE GENOMIC DNA]</scope>
</reference>
<accession>A0A1G4J9A2</accession>
<feature type="region of interest" description="Disordered" evidence="1">
    <location>
        <begin position="181"/>
        <end position="203"/>
    </location>
</feature>
<proteinExistence type="predicted"/>
<name>A0A1G4J9A2_9SACH</name>
<keyword evidence="3" id="KW-1185">Reference proteome</keyword>
<protein>
    <submittedName>
        <fullName evidence="2">LAME_0D06370g1_1</fullName>
    </submittedName>
</protein>
<feature type="compositionally biased region" description="Basic and acidic residues" evidence="1">
    <location>
        <begin position="40"/>
        <end position="56"/>
    </location>
</feature>
<dbReference type="AlphaFoldDB" id="A0A1G4J9A2"/>
<dbReference type="Proteomes" id="UP000191144">
    <property type="component" value="Chromosome D"/>
</dbReference>
<feature type="compositionally biased region" description="Basic and acidic residues" evidence="1">
    <location>
        <begin position="456"/>
        <end position="478"/>
    </location>
</feature>
<dbReference type="OrthoDB" id="3976380at2759"/>
<dbReference type="SUPFAM" id="SSF58113">
    <property type="entry name" value="Apolipoprotein A-I"/>
    <property type="match status" value="1"/>
</dbReference>
<evidence type="ECO:0000313" key="3">
    <source>
        <dbReference type="Proteomes" id="UP000191144"/>
    </source>
</evidence>
<sequence length="534" mass="59866">MSSRMIIGGVVTVAAGYALYEYQLQQKQQRTSLQPASLHKNSETHAFEHQGERTGAKLDNAANKAREQVSGLARDADDKMTSTMAEVEHAKARGSQWVWEQLGEAKDKVGDRRDKYLERSGELNAIVENSHERERASQNAVKRFVNDTRDQISSDIQNIRAGVSEDASSIMDALIGAKKQSHETAKSWEKSARDTASEAKEATEQKSESIFNWGFGKAEKARAKAIEEYDHANKQFHEVREKYKSESGLFSSGSEELKKQMEEAESALKAYKQKLDDATSKYSKYTTDNINELSDKLEAEDRNLRKKGFFTWLTGKDTSSSKNSDDIDKIASHSVIGWGETAEALAKEELDELVRNKEIGPSEAQKRLDALKKIKNEGWFTHQGQNDADLAQRAAKALKGWGETASQLAQDEYEETRRRLPPAPKNLSDAVDVAKEKMDAAKKQLDESTAAWWSQGKDKTNDLREKAQKQYEEAEREYNSSLETLSDWTEKAKGKFWSNADSALGATKSTADTLHTKAKQGLNAAQDYVQDKKD</sequence>
<evidence type="ECO:0000256" key="1">
    <source>
        <dbReference type="SAM" id="MobiDB-lite"/>
    </source>
</evidence>
<feature type="region of interest" description="Disordered" evidence="1">
    <location>
        <begin position="40"/>
        <end position="66"/>
    </location>
</feature>
<gene>
    <name evidence="2" type="ORF">LAME_0D06370G</name>
</gene>
<dbReference type="EMBL" id="LT598482">
    <property type="protein sequence ID" value="SCU86492.1"/>
    <property type="molecule type" value="Genomic_DNA"/>
</dbReference>